<evidence type="ECO:0000313" key="6">
    <source>
        <dbReference type="Proteomes" id="UP000036681"/>
    </source>
</evidence>
<dbReference type="PANTHER" id="PTHR10472">
    <property type="entry name" value="D-TYROSYL-TRNA TYR DEACYLASE"/>
    <property type="match status" value="1"/>
</dbReference>
<keyword evidence="6" id="KW-1185">Reference proteome</keyword>
<organism evidence="6 7">
    <name type="scientific">Ascaris lumbricoides</name>
    <name type="common">Giant roundworm</name>
    <dbReference type="NCBI Taxonomy" id="6252"/>
    <lineage>
        <taxon>Eukaryota</taxon>
        <taxon>Metazoa</taxon>
        <taxon>Ecdysozoa</taxon>
        <taxon>Nematoda</taxon>
        <taxon>Chromadorea</taxon>
        <taxon>Rhabditida</taxon>
        <taxon>Spirurina</taxon>
        <taxon>Ascaridomorpha</taxon>
        <taxon>Ascaridoidea</taxon>
        <taxon>Ascarididae</taxon>
        <taxon>Ascaris</taxon>
    </lineage>
</organism>
<dbReference type="Proteomes" id="UP000036681">
    <property type="component" value="Unplaced"/>
</dbReference>
<dbReference type="InterPro" id="IPR023509">
    <property type="entry name" value="DTD-like_sf"/>
</dbReference>
<proteinExistence type="inferred from homology"/>
<name>A0A0M3IGB2_ASCLU</name>
<dbReference type="GO" id="GO:0005737">
    <property type="term" value="C:cytoplasm"/>
    <property type="evidence" value="ECO:0007669"/>
    <property type="project" value="UniProtKB-SubCell"/>
</dbReference>
<dbReference type="FunFam" id="3.50.80.10:FF:000001">
    <property type="entry name" value="D-aminoacyl-tRNA deacylase"/>
    <property type="match status" value="1"/>
</dbReference>
<keyword evidence="5" id="KW-0378">Hydrolase</keyword>
<dbReference type="WBParaSite" id="ALUE_0001731901-mRNA-1">
    <property type="protein sequence ID" value="ALUE_0001731901-mRNA-1"/>
    <property type="gene ID" value="ALUE_0001731901"/>
</dbReference>
<dbReference type="SUPFAM" id="SSF69500">
    <property type="entry name" value="DTD-like"/>
    <property type="match status" value="1"/>
</dbReference>
<dbReference type="PANTHER" id="PTHR10472:SF5">
    <property type="entry name" value="D-AMINOACYL-TRNA DEACYLASE 1"/>
    <property type="match status" value="1"/>
</dbReference>
<dbReference type="GO" id="GO:0106026">
    <property type="term" value="F:Gly-tRNA(Ala) deacylase activity"/>
    <property type="evidence" value="ECO:0007669"/>
    <property type="project" value="RHEA"/>
</dbReference>
<comment type="catalytic activity">
    <reaction evidence="3">
        <text>glycyl-tRNA(Ala) + H2O = tRNA(Ala) + glycine + H(+)</text>
        <dbReference type="Rhea" id="RHEA:53744"/>
        <dbReference type="Rhea" id="RHEA-COMP:9657"/>
        <dbReference type="Rhea" id="RHEA-COMP:13640"/>
        <dbReference type="ChEBI" id="CHEBI:15377"/>
        <dbReference type="ChEBI" id="CHEBI:15378"/>
        <dbReference type="ChEBI" id="CHEBI:57305"/>
        <dbReference type="ChEBI" id="CHEBI:78442"/>
        <dbReference type="ChEBI" id="CHEBI:78522"/>
        <dbReference type="EC" id="3.1.1.96"/>
    </reaction>
</comment>
<keyword evidence="5" id="KW-0963">Cytoplasm</keyword>
<evidence type="ECO:0000256" key="4">
    <source>
        <dbReference type="ARBA" id="ARBA00048018"/>
    </source>
</evidence>
<comment type="subcellular location">
    <subcellularLocation>
        <location evidence="5">Cytoplasm</location>
    </subcellularLocation>
</comment>
<sequence length="186" mass="21422">MINNGPVYTFGSPVINYGQVFPLVVFVDSYALDMFVCKFIYKFVYKFIYKFQVSSIGRGICVLIGINRDDNDADAEYIARKLLNIRLFVNDDTGKRWDKSVKDLNLEILCVSQFTLFGCLKGNKLDFHRSMGPEESPEFYERFIQRLKEAYVADRIKDGKFGAYMNVQIENDGPVTVLLDSKDKDL</sequence>
<evidence type="ECO:0000313" key="7">
    <source>
        <dbReference type="WBParaSite" id="ALUE_0001731901-mRNA-1"/>
    </source>
</evidence>
<dbReference type="GO" id="GO:0051500">
    <property type="term" value="F:D-tyrosyl-tRNA(Tyr) deacylase activity"/>
    <property type="evidence" value="ECO:0007669"/>
    <property type="project" value="TreeGrafter"/>
</dbReference>
<evidence type="ECO:0000256" key="5">
    <source>
        <dbReference type="RuleBase" id="RU003470"/>
    </source>
</evidence>
<dbReference type="EC" id="3.1.1.96" evidence="2 5"/>
<protein>
    <recommendedName>
        <fullName evidence="2 5">D-aminoacyl-tRNA deacylase</fullName>
        <ecNumber evidence="2 5">3.1.1.96</ecNumber>
    </recommendedName>
</protein>
<dbReference type="InterPro" id="IPR003732">
    <property type="entry name" value="Daa-tRNA_deacyls_DTD"/>
</dbReference>
<evidence type="ECO:0000256" key="3">
    <source>
        <dbReference type="ARBA" id="ARBA00047676"/>
    </source>
</evidence>
<evidence type="ECO:0000256" key="2">
    <source>
        <dbReference type="ARBA" id="ARBA00013056"/>
    </source>
</evidence>
<dbReference type="AlphaFoldDB" id="A0A0M3IGB2"/>
<dbReference type="Gene3D" id="3.50.80.10">
    <property type="entry name" value="D-tyrosyl-tRNA(Tyr) deacylase"/>
    <property type="match status" value="1"/>
</dbReference>
<dbReference type="Pfam" id="PF02580">
    <property type="entry name" value="Tyr_Deacylase"/>
    <property type="match status" value="1"/>
</dbReference>
<comment type="similarity">
    <text evidence="1 5">Belongs to the DTD family.</text>
</comment>
<dbReference type="NCBIfam" id="TIGR00256">
    <property type="entry name" value="D-aminoacyl-tRNA deacylase"/>
    <property type="match status" value="1"/>
</dbReference>
<comment type="catalytic activity">
    <reaction evidence="4">
        <text>a D-aminoacyl-tRNA + H2O = a tRNA + a D-alpha-amino acid + H(+)</text>
        <dbReference type="Rhea" id="RHEA:13953"/>
        <dbReference type="Rhea" id="RHEA-COMP:10123"/>
        <dbReference type="Rhea" id="RHEA-COMP:10124"/>
        <dbReference type="ChEBI" id="CHEBI:15377"/>
        <dbReference type="ChEBI" id="CHEBI:15378"/>
        <dbReference type="ChEBI" id="CHEBI:59871"/>
        <dbReference type="ChEBI" id="CHEBI:78442"/>
        <dbReference type="ChEBI" id="CHEBI:79333"/>
        <dbReference type="EC" id="3.1.1.96"/>
    </reaction>
</comment>
<evidence type="ECO:0000256" key="1">
    <source>
        <dbReference type="ARBA" id="ARBA00009673"/>
    </source>
</evidence>
<reference evidence="7" key="1">
    <citation type="submission" date="2017-02" db="UniProtKB">
        <authorList>
            <consortium name="WormBaseParasite"/>
        </authorList>
    </citation>
    <scope>IDENTIFICATION</scope>
</reference>
<dbReference type="GO" id="GO:0000049">
    <property type="term" value="F:tRNA binding"/>
    <property type="evidence" value="ECO:0007669"/>
    <property type="project" value="UniProtKB-KW"/>
</dbReference>
<keyword evidence="5" id="KW-0694">RNA-binding</keyword>
<accession>A0A0M3IGB2</accession>
<keyword evidence="5" id="KW-0820">tRNA-binding</keyword>